<gene>
    <name evidence="2" type="ORF">CGOC_LOCUS2890</name>
</gene>
<dbReference type="EMBL" id="UYRV01006883">
    <property type="protein sequence ID" value="VDK54086.1"/>
    <property type="molecule type" value="Genomic_DNA"/>
</dbReference>
<dbReference type="SUPFAM" id="SSF52799">
    <property type="entry name" value="(Phosphotyrosine protein) phosphatases II"/>
    <property type="match status" value="1"/>
</dbReference>
<dbReference type="InterPro" id="IPR000242">
    <property type="entry name" value="PTP_cat"/>
</dbReference>
<dbReference type="InterPro" id="IPR029021">
    <property type="entry name" value="Prot-tyrosine_phosphatase-like"/>
</dbReference>
<dbReference type="Gene3D" id="3.90.190.10">
    <property type="entry name" value="Protein tyrosine phosphatase superfamily"/>
    <property type="match status" value="1"/>
</dbReference>
<evidence type="ECO:0000313" key="2">
    <source>
        <dbReference type="EMBL" id="VDK54086.1"/>
    </source>
</evidence>
<dbReference type="Pfam" id="PF00102">
    <property type="entry name" value="Y_phosphatase"/>
    <property type="match status" value="1"/>
</dbReference>
<reference evidence="2 3" key="1">
    <citation type="submission" date="2018-11" db="EMBL/GenBank/DDBJ databases">
        <authorList>
            <consortium name="Pathogen Informatics"/>
        </authorList>
    </citation>
    <scope>NUCLEOTIDE SEQUENCE [LARGE SCALE GENOMIC DNA]</scope>
</reference>
<dbReference type="Proteomes" id="UP000271889">
    <property type="component" value="Unassembled WGS sequence"/>
</dbReference>
<dbReference type="GO" id="GO:0004725">
    <property type="term" value="F:protein tyrosine phosphatase activity"/>
    <property type="evidence" value="ECO:0007669"/>
    <property type="project" value="InterPro"/>
</dbReference>
<keyword evidence="3" id="KW-1185">Reference proteome</keyword>
<protein>
    <recommendedName>
        <fullName evidence="1">Tyrosine-protein phosphatase domain-containing protein</fullName>
    </recommendedName>
</protein>
<proteinExistence type="predicted"/>
<evidence type="ECO:0000313" key="3">
    <source>
        <dbReference type="Proteomes" id="UP000271889"/>
    </source>
</evidence>
<evidence type="ECO:0000259" key="1">
    <source>
        <dbReference type="Pfam" id="PF00102"/>
    </source>
</evidence>
<feature type="domain" description="Tyrosine-protein phosphatase" evidence="1">
    <location>
        <begin position="24"/>
        <end position="69"/>
    </location>
</feature>
<accession>A0A3P6QTK3</accession>
<name>A0A3P6QTK3_CYLGO</name>
<dbReference type="AlphaFoldDB" id="A0A3P6QTK3"/>
<sequence>MRSFALSFESREHNTSPSVKFLRNSSAKAKGQCVRRSVVQYHFTNWNDYKAPERSKGLLRLLNRLRELAEFNDGLVRWLRSNRNIQCVFIQKATAEWHLFGYTDMDFEQLKEHYQDLLEPANEVYRLERTLETPAKCSFAANEDNLMKN</sequence>
<dbReference type="OrthoDB" id="6058203at2759"/>
<organism evidence="2 3">
    <name type="scientific">Cylicostephanus goldi</name>
    <name type="common">Nematode worm</name>
    <dbReference type="NCBI Taxonomy" id="71465"/>
    <lineage>
        <taxon>Eukaryota</taxon>
        <taxon>Metazoa</taxon>
        <taxon>Ecdysozoa</taxon>
        <taxon>Nematoda</taxon>
        <taxon>Chromadorea</taxon>
        <taxon>Rhabditida</taxon>
        <taxon>Rhabditina</taxon>
        <taxon>Rhabditomorpha</taxon>
        <taxon>Strongyloidea</taxon>
        <taxon>Strongylidae</taxon>
        <taxon>Cylicostephanus</taxon>
    </lineage>
</organism>